<dbReference type="GO" id="GO:0046654">
    <property type="term" value="P:tetrahydrofolate biosynthetic process"/>
    <property type="evidence" value="ECO:0007669"/>
    <property type="project" value="UniProtKB-UniPathway"/>
</dbReference>
<evidence type="ECO:0000256" key="1">
    <source>
        <dbReference type="ARBA" id="ARBA00005051"/>
    </source>
</evidence>
<accession>A0A2D2C4D4</accession>
<dbReference type="EMBL" id="CP024422">
    <property type="protein sequence ID" value="ATQ57355.1"/>
    <property type="molecule type" value="Genomic_DNA"/>
</dbReference>
<dbReference type="UniPathway" id="UPA00077">
    <property type="reaction ID" value="UER00155"/>
</dbReference>
<dbReference type="GO" id="GO:0046656">
    <property type="term" value="P:folic acid biosynthetic process"/>
    <property type="evidence" value="ECO:0007669"/>
    <property type="project" value="UniProtKB-KW"/>
</dbReference>
<keyword evidence="7 14" id="KW-0418">Kinase</keyword>
<evidence type="ECO:0000256" key="10">
    <source>
        <dbReference type="ARBA" id="ARBA00029409"/>
    </source>
</evidence>
<dbReference type="PROSITE" id="PS00794">
    <property type="entry name" value="HPPK"/>
    <property type="match status" value="1"/>
</dbReference>
<dbReference type="GO" id="GO:0016301">
    <property type="term" value="F:kinase activity"/>
    <property type="evidence" value="ECO:0007669"/>
    <property type="project" value="UniProtKB-KW"/>
</dbReference>
<dbReference type="CDD" id="cd00483">
    <property type="entry name" value="HPPK"/>
    <property type="match status" value="1"/>
</dbReference>
<name>A0A2D2C4D4_9RHOB</name>
<dbReference type="InterPro" id="IPR000550">
    <property type="entry name" value="Hppk"/>
</dbReference>
<evidence type="ECO:0000256" key="7">
    <source>
        <dbReference type="ARBA" id="ARBA00022777"/>
    </source>
</evidence>
<evidence type="ECO:0000256" key="3">
    <source>
        <dbReference type="ARBA" id="ARBA00013253"/>
    </source>
</evidence>
<evidence type="ECO:0000313" key="14">
    <source>
        <dbReference type="EMBL" id="ATQ57355.1"/>
    </source>
</evidence>
<dbReference type="InterPro" id="IPR035907">
    <property type="entry name" value="Hppk_sf"/>
</dbReference>
<organism evidence="14 16">
    <name type="scientific">Paracoccus yeei</name>
    <dbReference type="NCBI Taxonomy" id="147645"/>
    <lineage>
        <taxon>Bacteria</taxon>
        <taxon>Pseudomonadati</taxon>
        <taxon>Pseudomonadota</taxon>
        <taxon>Alphaproteobacteria</taxon>
        <taxon>Rhodobacterales</taxon>
        <taxon>Paracoccaceae</taxon>
        <taxon>Paracoccus</taxon>
    </lineage>
</organism>
<dbReference type="AlphaFoldDB" id="A0A2D2C4D4"/>
<keyword evidence="8" id="KW-0067">ATP-binding</keyword>
<dbReference type="Pfam" id="PF01288">
    <property type="entry name" value="HPPK"/>
    <property type="match status" value="1"/>
</dbReference>
<sequence length="197" mass="21142">MPEKRFPSETLALVAFGGNLPSLAGSTQVTLLSALRDIVNSPQIRVIAVSRLWQSPAWPAGSGPDYTNGAFAAKTSLGAEETLAFLHGIEAERGRVRDGRRWGARGIDLDLIAWGDRVLPDVASHDAWRGLPPEDQARQAPDRLILPHPRMQDRGFVLAPLAEIAPGWVHPRLGQSVAQMLAALPAAALDGMKPLTA</sequence>
<evidence type="ECO:0000256" key="8">
    <source>
        <dbReference type="ARBA" id="ARBA00022840"/>
    </source>
</evidence>
<evidence type="ECO:0000259" key="13">
    <source>
        <dbReference type="PROSITE" id="PS00794"/>
    </source>
</evidence>
<evidence type="ECO:0000256" key="6">
    <source>
        <dbReference type="ARBA" id="ARBA00022741"/>
    </source>
</evidence>
<dbReference type="GO" id="GO:0003848">
    <property type="term" value="F:2-amino-4-hydroxy-6-hydroxymethyldihydropteridine diphosphokinase activity"/>
    <property type="evidence" value="ECO:0007669"/>
    <property type="project" value="UniProtKB-EC"/>
</dbReference>
<comment type="function">
    <text evidence="10">Catalyzes the transfer of pyrophosphate from adenosine triphosphate (ATP) to 6-hydroxymethyl-7,8-dihydropterin, an enzymatic step in folate biosynthesis pathway.</text>
</comment>
<reference evidence="15 17" key="2">
    <citation type="submission" date="2019-09" db="EMBL/GenBank/DDBJ databases">
        <title>FDA dAtabase for Regulatory Grade micrObial Sequences (FDA-ARGOS): Supporting development and validation of Infectious Disease Dx tests.</title>
        <authorList>
            <person name="Sciortino C."/>
            <person name="Tallon L."/>
            <person name="Sadzewicz L."/>
            <person name="Vavikolanu K."/>
            <person name="Mehta A."/>
            <person name="Aluvathingal J."/>
            <person name="Nadendla S."/>
            <person name="Nandy P."/>
            <person name="Geyer C."/>
            <person name="Yan Y."/>
            <person name="Sichtig H."/>
        </authorList>
    </citation>
    <scope>NUCLEOTIDE SEQUENCE [LARGE SCALE GENOMIC DNA]</scope>
    <source>
        <strain evidence="15 17">FDAARGOS_643</strain>
    </source>
</reference>
<evidence type="ECO:0000256" key="2">
    <source>
        <dbReference type="ARBA" id="ARBA00005810"/>
    </source>
</evidence>
<dbReference type="Proteomes" id="UP000229314">
    <property type="component" value="Chromosome"/>
</dbReference>
<evidence type="ECO:0000256" key="5">
    <source>
        <dbReference type="ARBA" id="ARBA00022679"/>
    </source>
</evidence>
<evidence type="ECO:0000313" key="17">
    <source>
        <dbReference type="Proteomes" id="UP000324507"/>
    </source>
</evidence>
<dbReference type="NCBIfam" id="TIGR01498">
    <property type="entry name" value="folK"/>
    <property type="match status" value="1"/>
</dbReference>
<proteinExistence type="inferred from homology"/>
<dbReference type="RefSeq" id="WP_099649900.1">
    <property type="nucleotide sequence ID" value="NZ_CAJGAB010000023.1"/>
</dbReference>
<evidence type="ECO:0000256" key="9">
    <source>
        <dbReference type="ARBA" id="ARBA00022909"/>
    </source>
</evidence>
<keyword evidence="9" id="KW-0289">Folate biosynthesis</keyword>
<reference evidence="14 16" key="1">
    <citation type="submission" date="2017-10" db="EMBL/GenBank/DDBJ databases">
        <title>Complete genome sequence of Paracoccus yeei TT13 isolated from human skin.</title>
        <authorList>
            <person name="Lee K."/>
            <person name="Lim J.Y."/>
            <person name="Hwang I."/>
        </authorList>
    </citation>
    <scope>NUCLEOTIDE SEQUENCE [LARGE SCALE GENOMIC DNA]</scope>
    <source>
        <strain evidence="14 16">TT13</strain>
    </source>
</reference>
<gene>
    <name evidence="14" type="primary">folK</name>
    <name evidence="15" type="ORF">FOB51_16060</name>
    <name evidence="14" type="ORF">PYTT13_17135</name>
</gene>
<dbReference type="Gene3D" id="3.30.70.560">
    <property type="entry name" value="7,8-Dihydro-6-hydroxymethylpterin-pyrophosphokinase HPPK"/>
    <property type="match status" value="1"/>
</dbReference>
<keyword evidence="5 15" id="KW-0808">Transferase</keyword>
<feature type="domain" description="7,8-dihydro-6-hydroxymethylpterin-pyrophosphokinase" evidence="13">
    <location>
        <begin position="101"/>
        <end position="112"/>
    </location>
</feature>
<dbReference type="GO" id="GO:0005524">
    <property type="term" value="F:ATP binding"/>
    <property type="evidence" value="ECO:0007669"/>
    <property type="project" value="UniProtKB-KW"/>
</dbReference>
<dbReference type="EMBL" id="CP044081">
    <property type="protein sequence ID" value="QEU09394.1"/>
    <property type="molecule type" value="Genomic_DNA"/>
</dbReference>
<evidence type="ECO:0000313" key="16">
    <source>
        <dbReference type="Proteomes" id="UP000229314"/>
    </source>
</evidence>
<keyword evidence="6" id="KW-0547">Nucleotide-binding</keyword>
<dbReference type="Proteomes" id="UP000324507">
    <property type="component" value="Chromosome"/>
</dbReference>
<evidence type="ECO:0000256" key="4">
    <source>
        <dbReference type="ARBA" id="ARBA00016218"/>
    </source>
</evidence>
<dbReference type="PANTHER" id="PTHR43071:SF1">
    <property type="entry name" value="2-AMINO-4-HYDROXY-6-HYDROXYMETHYLDIHYDROPTERIDINE PYROPHOSPHOKINASE"/>
    <property type="match status" value="1"/>
</dbReference>
<comment type="similarity">
    <text evidence="2">Belongs to the HPPK family.</text>
</comment>
<dbReference type="PANTHER" id="PTHR43071">
    <property type="entry name" value="2-AMINO-4-HYDROXY-6-HYDROXYMETHYLDIHYDROPTERIDINE PYROPHOSPHOKINASE"/>
    <property type="match status" value="1"/>
</dbReference>
<dbReference type="GeneID" id="78899376"/>
<dbReference type="EC" id="2.7.6.3" evidence="3"/>
<evidence type="ECO:0000256" key="11">
    <source>
        <dbReference type="ARBA" id="ARBA00029766"/>
    </source>
</evidence>
<evidence type="ECO:0000256" key="12">
    <source>
        <dbReference type="ARBA" id="ARBA00033413"/>
    </source>
</evidence>
<protein>
    <recommendedName>
        <fullName evidence="4">2-amino-4-hydroxy-6-hydroxymethyldihydropteridine pyrophosphokinase</fullName>
        <ecNumber evidence="3">2.7.6.3</ecNumber>
    </recommendedName>
    <alternativeName>
        <fullName evidence="11">6-hydroxymethyl-7,8-dihydropterin pyrophosphokinase</fullName>
    </alternativeName>
    <alternativeName>
        <fullName evidence="12">7,8-dihydro-6-hydroxymethylpterin-pyrophosphokinase</fullName>
    </alternativeName>
</protein>
<comment type="pathway">
    <text evidence="1">Cofactor biosynthesis; tetrahydrofolate biosynthesis; 2-amino-4-hydroxy-6-hydroxymethyl-7,8-dihydropteridine diphosphate from 7,8-dihydroneopterin triphosphate: step 4/4.</text>
</comment>
<evidence type="ECO:0000313" key="15">
    <source>
        <dbReference type="EMBL" id="QEU09394.1"/>
    </source>
</evidence>
<dbReference type="SUPFAM" id="SSF55083">
    <property type="entry name" value="6-hydroxymethyl-7,8-dihydropterin pyrophosphokinase, HPPK"/>
    <property type="match status" value="1"/>
</dbReference>